<dbReference type="EMBL" id="JAGFNK010000502">
    <property type="protein sequence ID" value="KAI9449428.1"/>
    <property type="molecule type" value="Genomic_DNA"/>
</dbReference>
<proteinExistence type="predicted"/>
<sequence>MAVAVCVVLFVCRFFLHWLGMIPYLALLVLIVVCLLDYFILFAVREGIFARRTMAERLSNGDENPIRIDFENRYALPVHLEVIDEIPHQFQRRDVLFELDLQPKQQKHLEYHLRPVKRGVYEFGDIRVFVNSVLGFFKRRYTLGEGVEVPVYPSYLQLRKYQLMAISNRLNEAGVKKIRRFGHSMEFEQIKEYVQGDDYRTLNWQATARRGQLMVNTYSDEKSQQIYCVIDKGRVMKMPFEGMSLLDYAINASLVLSNVALMKQDKAGLVTFAEGIGTFVKADKKALQMQYILETLYNQKTRYLESDFERLYSNCLTYNTELNGVLTSPAETTESIYTKAIAEQFVLEKKQIVKELNRYGIMSILTAPADLTVQALNKYLEIKARNLI</sequence>
<dbReference type="Proteomes" id="UP001207468">
    <property type="component" value="Unassembled WGS sequence"/>
</dbReference>
<evidence type="ECO:0000313" key="2">
    <source>
        <dbReference type="Proteomes" id="UP001207468"/>
    </source>
</evidence>
<protein>
    <submittedName>
        <fullName evidence="1">Uncharacterized protein</fullName>
    </submittedName>
</protein>
<evidence type="ECO:0000313" key="1">
    <source>
        <dbReference type="EMBL" id="KAI9449428.1"/>
    </source>
</evidence>
<comment type="caution">
    <text evidence="1">The sequence shown here is derived from an EMBL/GenBank/DDBJ whole genome shotgun (WGS) entry which is preliminary data.</text>
</comment>
<reference evidence="1" key="1">
    <citation type="submission" date="2021-03" db="EMBL/GenBank/DDBJ databases">
        <title>Evolutionary priming and transition to the ectomycorrhizal habit in an iconic lineage of mushroom-forming fungi: is preadaptation a requirement?</title>
        <authorList>
            <consortium name="DOE Joint Genome Institute"/>
            <person name="Looney B.P."/>
            <person name="Miyauchi S."/>
            <person name="Morin E."/>
            <person name="Drula E."/>
            <person name="Courty P.E."/>
            <person name="Chicoki N."/>
            <person name="Fauchery L."/>
            <person name="Kohler A."/>
            <person name="Kuo A."/>
            <person name="LaButti K."/>
            <person name="Pangilinan J."/>
            <person name="Lipzen A."/>
            <person name="Riley R."/>
            <person name="Andreopoulos W."/>
            <person name="He G."/>
            <person name="Johnson J."/>
            <person name="Barry K.W."/>
            <person name="Grigoriev I.V."/>
            <person name="Nagy L."/>
            <person name="Hibbett D."/>
            <person name="Henrissat B."/>
            <person name="Matheny P.B."/>
            <person name="Labbe J."/>
            <person name="Martin A.F."/>
        </authorList>
    </citation>
    <scope>NUCLEOTIDE SEQUENCE</scope>
    <source>
        <strain evidence="1">BPL698</strain>
    </source>
</reference>
<accession>A0ACC0TWK9</accession>
<gene>
    <name evidence="1" type="ORF">F5148DRAFT_1153125</name>
</gene>
<organism evidence="1 2">
    <name type="scientific">Russula earlei</name>
    <dbReference type="NCBI Taxonomy" id="71964"/>
    <lineage>
        <taxon>Eukaryota</taxon>
        <taxon>Fungi</taxon>
        <taxon>Dikarya</taxon>
        <taxon>Basidiomycota</taxon>
        <taxon>Agaricomycotina</taxon>
        <taxon>Agaricomycetes</taxon>
        <taxon>Russulales</taxon>
        <taxon>Russulaceae</taxon>
        <taxon>Russula</taxon>
    </lineage>
</organism>
<keyword evidence="2" id="KW-1185">Reference proteome</keyword>
<name>A0ACC0TWK9_9AGAM</name>